<accession>A0ABW2BHN3</accession>
<comment type="caution">
    <text evidence="1">The sequence shown here is derived from an EMBL/GenBank/DDBJ whole genome shotgun (WGS) entry which is preliminary data.</text>
</comment>
<protein>
    <submittedName>
        <fullName evidence="1">Uncharacterized protein</fullName>
    </submittedName>
</protein>
<keyword evidence="2" id="KW-1185">Reference proteome</keyword>
<proteinExistence type="predicted"/>
<dbReference type="RefSeq" id="WP_378968645.1">
    <property type="nucleotide sequence ID" value="NZ_JBHSWN010000001.1"/>
</dbReference>
<evidence type="ECO:0000313" key="2">
    <source>
        <dbReference type="Proteomes" id="UP001596292"/>
    </source>
</evidence>
<evidence type="ECO:0000313" key="1">
    <source>
        <dbReference type="EMBL" id="MFC6789565.1"/>
    </source>
</evidence>
<name>A0ABW2BHN3_9HYPH</name>
<organism evidence="1 2">
    <name type="scientific">Methylobacterium komagatae</name>
    <dbReference type="NCBI Taxonomy" id="374425"/>
    <lineage>
        <taxon>Bacteria</taxon>
        <taxon>Pseudomonadati</taxon>
        <taxon>Pseudomonadota</taxon>
        <taxon>Alphaproteobacteria</taxon>
        <taxon>Hyphomicrobiales</taxon>
        <taxon>Methylobacteriaceae</taxon>
        <taxon>Methylobacterium</taxon>
    </lineage>
</organism>
<reference evidence="2" key="1">
    <citation type="journal article" date="2019" name="Int. J. Syst. Evol. Microbiol.">
        <title>The Global Catalogue of Microorganisms (GCM) 10K type strain sequencing project: providing services to taxonomists for standard genome sequencing and annotation.</title>
        <authorList>
            <consortium name="The Broad Institute Genomics Platform"/>
            <consortium name="The Broad Institute Genome Sequencing Center for Infectious Disease"/>
            <person name="Wu L."/>
            <person name="Ma J."/>
        </authorList>
    </citation>
    <scope>NUCLEOTIDE SEQUENCE [LARGE SCALE GENOMIC DNA]</scope>
    <source>
        <strain evidence="2">CCUG 48316</strain>
    </source>
</reference>
<gene>
    <name evidence="1" type="ORF">ACFQE0_08005</name>
</gene>
<dbReference type="Proteomes" id="UP001596292">
    <property type="component" value="Unassembled WGS sequence"/>
</dbReference>
<sequence>MHHDACWPDDPAVLPSCTCNDRLHVEAGRVARDPRAPQKTRETARFISDFATALPCEPAALQAGR</sequence>
<dbReference type="EMBL" id="JBHSWN010000001">
    <property type="protein sequence ID" value="MFC6789565.1"/>
    <property type="molecule type" value="Genomic_DNA"/>
</dbReference>